<dbReference type="AlphaFoldDB" id="A0A2P2PVG6"/>
<dbReference type="EMBL" id="GGEC01078149">
    <property type="protein sequence ID" value="MBX58633.1"/>
    <property type="molecule type" value="Transcribed_RNA"/>
</dbReference>
<name>A0A2P2PVG6_RHIMU</name>
<proteinExistence type="predicted"/>
<organism evidence="1">
    <name type="scientific">Rhizophora mucronata</name>
    <name type="common">Asiatic mangrove</name>
    <dbReference type="NCBI Taxonomy" id="61149"/>
    <lineage>
        <taxon>Eukaryota</taxon>
        <taxon>Viridiplantae</taxon>
        <taxon>Streptophyta</taxon>
        <taxon>Embryophyta</taxon>
        <taxon>Tracheophyta</taxon>
        <taxon>Spermatophyta</taxon>
        <taxon>Magnoliopsida</taxon>
        <taxon>eudicotyledons</taxon>
        <taxon>Gunneridae</taxon>
        <taxon>Pentapetalae</taxon>
        <taxon>rosids</taxon>
        <taxon>fabids</taxon>
        <taxon>Malpighiales</taxon>
        <taxon>Rhizophoraceae</taxon>
        <taxon>Rhizophora</taxon>
    </lineage>
</organism>
<evidence type="ECO:0000313" key="1">
    <source>
        <dbReference type="EMBL" id="MBX58633.1"/>
    </source>
</evidence>
<protein>
    <submittedName>
        <fullName evidence="1">Uncharacterized protein</fullName>
    </submittedName>
</protein>
<accession>A0A2P2PVG6</accession>
<reference evidence="1" key="1">
    <citation type="submission" date="2018-02" db="EMBL/GenBank/DDBJ databases">
        <title>Rhizophora mucronata_Transcriptome.</title>
        <authorList>
            <person name="Meera S.P."/>
            <person name="Sreeshan A."/>
            <person name="Augustine A."/>
        </authorList>
    </citation>
    <scope>NUCLEOTIDE SEQUENCE</scope>
    <source>
        <tissue evidence="1">Leaf</tissue>
    </source>
</reference>
<sequence>MRSYSCKSKKKWPGCSGKCSEIFLNLYQSIQIASPI</sequence>